<organism evidence="1">
    <name type="scientific">marine sediment metagenome</name>
    <dbReference type="NCBI Taxonomy" id="412755"/>
    <lineage>
        <taxon>unclassified sequences</taxon>
        <taxon>metagenomes</taxon>
        <taxon>ecological metagenomes</taxon>
    </lineage>
</organism>
<protein>
    <submittedName>
        <fullName evidence="1">Uncharacterized protein</fullName>
    </submittedName>
</protein>
<name>A0A0F9A3G0_9ZZZZ</name>
<sequence>TDTNINKLATRLEGSVALYKTTAGHKQDCLNAAQVLRSLQTKNECLQAAREAMEWIRTDTAHKAPEQITVELLTAYIGKLEGALTIR</sequence>
<accession>A0A0F9A3G0</accession>
<gene>
    <name evidence="1" type="ORF">LCGC14_2896870</name>
</gene>
<dbReference type="EMBL" id="LAZR01056926">
    <property type="protein sequence ID" value="KKK73134.1"/>
    <property type="molecule type" value="Genomic_DNA"/>
</dbReference>
<dbReference type="AlphaFoldDB" id="A0A0F9A3G0"/>
<proteinExistence type="predicted"/>
<reference evidence="1" key="1">
    <citation type="journal article" date="2015" name="Nature">
        <title>Complex archaea that bridge the gap between prokaryotes and eukaryotes.</title>
        <authorList>
            <person name="Spang A."/>
            <person name="Saw J.H."/>
            <person name="Jorgensen S.L."/>
            <person name="Zaremba-Niedzwiedzka K."/>
            <person name="Martijn J."/>
            <person name="Lind A.E."/>
            <person name="van Eijk R."/>
            <person name="Schleper C."/>
            <person name="Guy L."/>
            <person name="Ettema T.J."/>
        </authorList>
    </citation>
    <scope>NUCLEOTIDE SEQUENCE</scope>
</reference>
<evidence type="ECO:0000313" key="1">
    <source>
        <dbReference type="EMBL" id="KKK73134.1"/>
    </source>
</evidence>
<feature type="non-terminal residue" evidence="1">
    <location>
        <position position="1"/>
    </location>
</feature>
<comment type="caution">
    <text evidence="1">The sequence shown here is derived from an EMBL/GenBank/DDBJ whole genome shotgun (WGS) entry which is preliminary data.</text>
</comment>